<dbReference type="EMBL" id="DRLI01000135">
    <property type="protein sequence ID" value="HHM02064.1"/>
    <property type="molecule type" value="Genomic_DNA"/>
</dbReference>
<accession>A0A7V5VF38</accession>
<feature type="non-terminal residue" evidence="1">
    <location>
        <position position="60"/>
    </location>
</feature>
<evidence type="ECO:0000313" key="1">
    <source>
        <dbReference type="EMBL" id="HHM02064.1"/>
    </source>
</evidence>
<dbReference type="Proteomes" id="UP000885771">
    <property type="component" value="Unassembled WGS sequence"/>
</dbReference>
<proteinExistence type="predicted"/>
<name>A0A7V5VF38_CALAY</name>
<gene>
    <name evidence="1" type="ORF">ENJ15_03560</name>
</gene>
<reference evidence="1" key="1">
    <citation type="journal article" date="2020" name="mSystems">
        <title>Genome- and Community-Level Interaction Insights into Carbon Utilization and Element Cycling Functions of Hydrothermarchaeota in Hydrothermal Sediment.</title>
        <authorList>
            <person name="Zhou Z."/>
            <person name="Liu Y."/>
            <person name="Xu W."/>
            <person name="Pan J."/>
            <person name="Luo Z.H."/>
            <person name="Li M."/>
        </authorList>
    </citation>
    <scope>NUCLEOTIDE SEQUENCE [LARGE SCALE GENOMIC DNA]</scope>
    <source>
        <strain evidence="1">HyVt-460</strain>
    </source>
</reference>
<sequence length="60" mass="6909">MPFYVKHGDIPGKRHTQLRDANGRLRYEELLGREGFSDIYSNVYHIHPPTRVSKVGGLKT</sequence>
<organism evidence="1">
    <name type="scientific">Caldithrix abyssi</name>
    <dbReference type="NCBI Taxonomy" id="187145"/>
    <lineage>
        <taxon>Bacteria</taxon>
        <taxon>Pseudomonadati</taxon>
        <taxon>Calditrichota</taxon>
        <taxon>Calditrichia</taxon>
        <taxon>Calditrichales</taxon>
        <taxon>Calditrichaceae</taxon>
        <taxon>Caldithrix</taxon>
    </lineage>
</organism>
<protein>
    <submittedName>
        <fullName evidence="1">Homogentisate 1,2-dioxygenase</fullName>
    </submittedName>
</protein>
<dbReference type="AlphaFoldDB" id="A0A7V5VF38"/>
<comment type="caution">
    <text evidence="1">The sequence shown here is derived from an EMBL/GenBank/DDBJ whole genome shotgun (WGS) entry which is preliminary data.</text>
</comment>